<evidence type="ECO:0000313" key="2">
    <source>
        <dbReference type="EMBL" id="CAA9373267.1"/>
    </source>
</evidence>
<sequence>PGHRRPGGRGGPLGRHPQRLHARRGPRSGQVRRRDRPPVRWPGVHPGHRPAGRVRRRGLPQGTERPPL</sequence>
<proteinExistence type="predicted"/>
<feature type="compositionally biased region" description="Basic residues" evidence="1">
    <location>
        <begin position="16"/>
        <end position="35"/>
    </location>
</feature>
<feature type="compositionally biased region" description="Basic residues" evidence="1">
    <location>
        <begin position="46"/>
        <end position="58"/>
    </location>
</feature>
<gene>
    <name evidence="2" type="ORF">AVDCRST_MAG47-1406</name>
</gene>
<feature type="region of interest" description="Disordered" evidence="1">
    <location>
        <begin position="1"/>
        <end position="68"/>
    </location>
</feature>
<reference evidence="2" key="1">
    <citation type="submission" date="2020-02" db="EMBL/GenBank/DDBJ databases">
        <authorList>
            <person name="Meier V. D."/>
        </authorList>
    </citation>
    <scope>NUCLEOTIDE SEQUENCE</scope>
    <source>
        <strain evidence="2">AVDCRST_MAG47</strain>
    </source>
</reference>
<accession>A0A6J4MZP3</accession>
<dbReference type="AlphaFoldDB" id="A0A6J4MZP3"/>
<feature type="non-terminal residue" evidence="2">
    <location>
        <position position="68"/>
    </location>
</feature>
<evidence type="ECO:0000256" key="1">
    <source>
        <dbReference type="SAM" id="MobiDB-lite"/>
    </source>
</evidence>
<organism evidence="2">
    <name type="scientific">uncultured Nocardioidaceae bacterium</name>
    <dbReference type="NCBI Taxonomy" id="253824"/>
    <lineage>
        <taxon>Bacteria</taxon>
        <taxon>Bacillati</taxon>
        <taxon>Actinomycetota</taxon>
        <taxon>Actinomycetes</taxon>
        <taxon>Propionibacteriales</taxon>
        <taxon>Nocardioidaceae</taxon>
        <taxon>environmental samples</taxon>
    </lineage>
</organism>
<feature type="non-terminal residue" evidence="2">
    <location>
        <position position="1"/>
    </location>
</feature>
<dbReference type="EMBL" id="CADCUK010000103">
    <property type="protein sequence ID" value="CAA9373267.1"/>
    <property type="molecule type" value="Genomic_DNA"/>
</dbReference>
<protein>
    <submittedName>
        <fullName evidence="2">FIG019045: long form Mg-chelase associated protein with vWA domain</fullName>
    </submittedName>
</protein>
<name>A0A6J4MZP3_9ACTN</name>